<protein>
    <submittedName>
        <fullName evidence="2">Uncharacterized protein</fullName>
    </submittedName>
</protein>
<organism evidence="2 3">
    <name type="scientific">Rhynchophorus ferrugineus</name>
    <name type="common">Red palm weevil</name>
    <name type="synonym">Curculio ferrugineus</name>
    <dbReference type="NCBI Taxonomy" id="354439"/>
    <lineage>
        <taxon>Eukaryota</taxon>
        <taxon>Metazoa</taxon>
        <taxon>Ecdysozoa</taxon>
        <taxon>Arthropoda</taxon>
        <taxon>Hexapoda</taxon>
        <taxon>Insecta</taxon>
        <taxon>Pterygota</taxon>
        <taxon>Neoptera</taxon>
        <taxon>Endopterygota</taxon>
        <taxon>Coleoptera</taxon>
        <taxon>Polyphaga</taxon>
        <taxon>Cucujiformia</taxon>
        <taxon>Curculionidae</taxon>
        <taxon>Dryophthorinae</taxon>
        <taxon>Rhynchophorus</taxon>
    </lineage>
</organism>
<proteinExistence type="predicted"/>
<evidence type="ECO:0000313" key="2">
    <source>
        <dbReference type="EMBL" id="KAF7280968.1"/>
    </source>
</evidence>
<keyword evidence="3" id="KW-1185">Reference proteome</keyword>
<dbReference type="EMBL" id="JAACXV010000267">
    <property type="protein sequence ID" value="KAF7280968.1"/>
    <property type="molecule type" value="Genomic_DNA"/>
</dbReference>
<reference evidence="2" key="1">
    <citation type="submission" date="2020-08" db="EMBL/GenBank/DDBJ databases">
        <title>Genome sequencing and assembly of the red palm weevil Rhynchophorus ferrugineus.</title>
        <authorList>
            <person name="Dias G.B."/>
            <person name="Bergman C.M."/>
            <person name="Manee M."/>
        </authorList>
    </citation>
    <scope>NUCLEOTIDE SEQUENCE</scope>
    <source>
        <strain evidence="2">AA-2017</strain>
        <tissue evidence="2">Whole larva</tissue>
    </source>
</reference>
<name>A0A834ILU0_RHYFE</name>
<dbReference type="Proteomes" id="UP000625711">
    <property type="component" value="Unassembled WGS sequence"/>
</dbReference>
<evidence type="ECO:0000256" key="1">
    <source>
        <dbReference type="SAM" id="MobiDB-lite"/>
    </source>
</evidence>
<gene>
    <name evidence="2" type="ORF">GWI33_005301</name>
</gene>
<feature type="compositionally biased region" description="Basic and acidic residues" evidence="1">
    <location>
        <begin position="10"/>
        <end position="26"/>
    </location>
</feature>
<feature type="region of interest" description="Disordered" evidence="1">
    <location>
        <begin position="1"/>
        <end position="26"/>
    </location>
</feature>
<accession>A0A834ILU0</accession>
<comment type="caution">
    <text evidence="2">The sequence shown here is derived from an EMBL/GenBank/DDBJ whole genome shotgun (WGS) entry which is preliminary data.</text>
</comment>
<dbReference type="AlphaFoldDB" id="A0A834ILU0"/>
<sequence length="99" mass="10991">MPESARRRRLCPDHPHPGKGKGGDKKLCPVRFRRQRSPIFFVSPPTPLPSHPYSCNLGLGSHMSTREGSWRGRRGAVAVVVQLWGRAERVTGKAAPPWA</sequence>
<evidence type="ECO:0000313" key="3">
    <source>
        <dbReference type="Proteomes" id="UP000625711"/>
    </source>
</evidence>